<reference evidence="2" key="2">
    <citation type="submission" date="2020-09" db="EMBL/GenBank/DDBJ databases">
        <authorList>
            <person name="Sun Q."/>
            <person name="Ohkuma M."/>
        </authorList>
    </citation>
    <scope>NUCLEOTIDE SEQUENCE</scope>
    <source>
        <strain evidence="2">JCM 3091</strain>
    </source>
</reference>
<sequence>MPEHQIVKPQKLAATAVGMLEQELVVPNLFQKQGIDQFKGAENDTISVPVEGVLPFHDYAWRNDRSKPIEFDEYKERKIPVTFGGNVYSAVKVTDEQNDFDLKNWAKLLNPQVKAVARGLGRRAVKTLTSQTYNVVIGQAARNLRGAIIEARRVVNKFNVPDEQRYLLVGSDFEAALLGDDKLNLAQNVGDAEAQSALRNALIADRWGFRIVVDKTIPSDAAYAMVTSAFIFLSGAPAVPQSIAFGATQSHESIALRWVRDYDPAYMHDRSVVNTYAGFRTVKDPLVGWDEAKNSEIVSEGEHFVRAIKLTLGGTSTYPPKDSELAKITGISDAAPWPPTSGQPADARAAK</sequence>
<dbReference type="Proteomes" id="UP000662200">
    <property type="component" value="Unassembled WGS sequence"/>
</dbReference>
<evidence type="ECO:0008006" key="4">
    <source>
        <dbReference type="Google" id="ProtNLM"/>
    </source>
</evidence>
<keyword evidence="3" id="KW-1185">Reference proteome</keyword>
<gene>
    <name evidence="2" type="ORF">GCM10010124_02200</name>
</gene>
<dbReference type="AlphaFoldDB" id="A0A8J3BIQ8"/>
<accession>A0A8J3BIQ8</accession>
<feature type="region of interest" description="Disordered" evidence="1">
    <location>
        <begin position="330"/>
        <end position="351"/>
    </location>
</feature>
<name>A0A8J3BIQ8_9ACTN</name>
<evidence type="ECO:0000256" key="1">
    <source>
        <dbReference type="SAM" id="MobiDB-lite"/>
    </source>
</evidence>
<proteinExistence type="predicted"/>
<dbReference type="EMBL" id="BMQC01000001">
    <property type="protein sequence ID" value="GGK13204.1"/>
    <property type="molecule type" value="Genomic_DNA"/>
</dbReference>
<organism evidence="2 3">
    <name type="scientific">Pilimelia terevasa</name>
    <dbReference type="NCBI Taxonomy" id="53372"/>
    <lineage>
        <taxon>Bacteria</taxon>
        <taxon>Bacillati</taxon>
        <taxon>Actinomycetota</taxon>
        <taxon>Actinomycetes</taxon>
        <taxon>Micromonosporales</taxon>
        <taxon>Micromonosporaceae</taxon>
        <taxon>Pilimelia</taxon>
    </lineage>
</organism>
<comment type="caution">
    <text evidence="2">The sequence shown here is derived from an EMBL/GenBank/DDBJ whole genome shotgun (WGS) entry which is preliminary data.</text>
</comment>
<evidence type="ECO:0000313" key="2">
    <source>
        <dbReference type="EMBL" id="GGK13204.1"/>
    </source>
</evidence>
<evidence type="ECO:0000313" key="3">
    <source>
        <dbReference type="Proteomes" id="UP000662200"/>
    </source>
</evidence>
<reference evidence="2" key="1">
    <citation type="journal article" date="2014" name="Int. J. Syst. Evol. Microbiol.">
        <title>Complete genome sequence of Corynebacterium casei LMG S-19264T (=DSM 44701T), isolated from a smear-ripened cheese.</title>
        <authorList>
            <consortium name="US DOE Joint Genome Institute (JGI-PGF)"/>
            <person name="Walter F."/>
            <person name="Albersmeier A."/>
            <person name="Kalinowski J."/>
            <person name="Ruckert C."/>
        </authorList>
    </citation>
    <scope>NUCLEOTIDE SEQUENCE</scope>
    <source>
        <strain evidence="2">JCM 3091</strain>
    </source>
</reference>
<protein>
    <recommendedName>
        <fullName evidence="4">Capsid protein</fullName>
    </recommendedName>
</protein>